<gene>
    <name evidence="8 9" type="primary">LOC113216660</name>
</gene>
<dbReference type="SUPFAM" id="SSF47459">
    <property type="entry name" value="HLH, helix-loop-helix DNA-binding domain"/>
    <property type="match status" value="1"/>
</dbReference>
<keyword evidence="3" id="KW-0804">Transcription</keyword>
<accession>A0A6J1THK1</accession>
<comment type="subcellular location">
    <subcellularLocation>
        <location evidence="1">Nucleus</location>
    </subcellularLocation>
</comment>
<evidence type="ECO:0000259" key="6">
    <source>
        <dbReference type="PROSITE" id="PS50888"/>
    </source>
</evidence>
<dbReference type="AlphaFoldDB" id="A0A6J1THK1"/>
<dbReference type="GO" id="GO:0000981">
    <property type="term" value="F:DNA-binding transcription factor activity, RNA polymerase II-specific"/>
    <property type="evidence" value="ECO:0007669"/>
    <property type="project" value="TreeGrafter"/>
</dbReference>
<dbReference type="GO" id="GO:0045944">
    <property type="term" value="P:positive regulation of transcription by RNA polymerase II"/>
    <property type="evidence" value="ECO:0007669"/>
    <property type="project" value="TreeGrafter"/>
</dbReference>
<feature type="compositionally biased region" description="Low complexity" evidence="5">
    <location>
        <begin position="289"/>
        <end position="303"/>
    </location>
</feature>
<reference evidence="8 9" key="1">
    <citation type="submission" date="2025-04" db="UniProtKB">
        <authorList>
            <consortium name="RefSeq"/>
        </authorList>
    </citation>
    <scope>IDENTIFICATION</scope>
    <source>
        <tissue evidence="8 9">Whole organism</tissue>
    </source>
</reference>
<name>A0A6J1THK1_FRAOC</name>
<sequence>MDLPGGGFPFHHPEGPHHPHHAPPPHHGSSHGSPEGVMPQVPGRRTPLGAVGLGGFYFPPGGHQMTPPGGGAAGAGGSAPGGGGGGSGLGINVGGCHMQLDVPDSGPKSDENRPDQHHPNRSPQQRHGPGPSGGGASGGKSKSRQGKLVRLNINARERRRMHDLNDALDELRSVIPYAHSPSVRKLSKIATLLLAKNFILMQANALEELRRLIGFLQAQAGAAAVTLPVQAMAAVGGHAGFDIQAFLGNPGLAQSAAVSAAAKIIQQQQQQRQEAAAAQDRLLDEQQHPAPASSSTSASTASS</sequence>
<keyword evidence="4" id="KW-0539">Nucleus</keyword>
<dbReference type="PROSITE" id="PS50888">
    <property type="entry name" value="BHLH"/>
    <property type="match status" value="1"/>
</dbReference>
<organism evidence="7 8">
    <name type="scientific">Frankliniella occidentalis</name>
    <name type="common">Western flower thrips</name>
    <name type="synonym">Euthrips occidentalis</name>
    <dbReference type="NCBI Taxonomy" id="133901"/>
    <lineage>
        <taxon>Eukaryota</taxon>
        <taxon>Metazoa</taxon>
        <taxon>Ecdysozoa</taxon>
        <taxon>Arthropoda</taxon>
        <taxon>Hexapoda</taxon>
        <taxon>Insecta</taxon>
        <taxon>Pterygota</taxon>
        <taxon>Neoptera</taxon>
        <taxon>Paraneoptera</taxon>
        <taxon>Thysanoptera</taxon>
        <taxon>Terebrantia</taxon>
        <taxon>Thripoidea</taxon>
        <taxon>Thripidae</taxon>
        <taxon>Frankliniella</taxon>
    </lineage>
</organism>
<proteinExistence type="predicted"/>
<dbReference type="Pfam" id="PF00010">
    <property type="entry name" value="HLH"/>
    <property type="match status" value="1"/>
</dbReference>
<dbReference type="GO" id="GO:0046983">
    <property type="term" value="F:protein dimerization activity"/>
    <property type="evidence" value="ECO:0007669"/>
    <property type="project" value="InterPro"/>
</dbReference>
<dbReference type="PANTHER" id="PTHR19290:SF104">
    <property type="entry name" value="GH17679P"/>
    <property type="match status" value="1"/>
</dbReference>
<dbReference type="RefSeq" id="XP_052120118.1">
    <property type="nucleotide sequence ID" value="XM_052264158.1"/>
</dbReference>
<evidence type="ECO:0000256" key="5">
    <source>
        <dbReference type="SAM" id="MobiDB-lite"/>
    </source>
</evidence>
<evidence type="ECO:0000313" key="9">
    <source>
        <dbReference type="RefSeq" id="XP_052120118.1"/>
    </source>
</evidence>
<dbReference type="PANTHER" id="PTHR19290">
    <property type="entry name" value="BASIC HELIX-LOOP-HELIX PROTEIN NEUROGENIN-RELATED"/>
    <property type="match status" value="1"/>
</dbReference>
<dbReference type="FunFam" id="4.10.280.10:FF:000026">
    <property type="entry name" value="Basic helix-loop-helix family, member e23"/>
    <property type="match status" value="1"/>
</dbReference>
<evidence type="ECO:0000256" key="2">
    <source>
        <dbReference type="ARBA" id="ARBA00023015"/>
    </source>
</evidence>
<dbReference type="GO" id="GO:0070888">
    <property type="term" value="F:E-box binding"/>
    <property type="evidence" value="ECO:0007669"/>
    <property type="project" value="TreeGrafter"/>
</dbReference>
<dbReference type="SMART" id="SM00353">
    <property type="entry name" value="HLH"/>
    <property type="match status" value="1"/>
</dbReference>
<dbReference type="GO" id="GO:0005634">
    <property type="term" value="C:nucleus"/>
    <property type="evidence" value="ECO:0007669"/>
    <property type="project" value="UniProtKB-SubCell"/>
</dbReference>
<dbReference type="KEGG" id="foc:113216660"/>
<dbReference type="InterPro" id="IPR050359">
    <property type="entry name" value="bHLH_transcription_factors"/>
</dbReference>
<feature type="domain" description="BHLH" evidence="6">
    <location>
        <begin position="148"/>
        <end position="202"/>
    </location>
</feature>
<dbReference type="Proteomes" id="UP000504606">
    <property type="component" value="Unplaced"/>
</dbReference>
<evidence type="ECO:0000256" key="3">
    <source>
        <dbReference type="ARBA" id="ARBA00023163"/>
    </source>
</evidence>
<evidence type="ECO:0000313" key="7">
    <source>
        <dbReference type="Proteomes" id="UP000504606"/>
    </source>
</evidence>
<dbReference type="CTD" id="35066"/>
<evidence type="ECO:0000256" key="4">
    <source>
        <dbReference type="ARBA" id="ARBA00023242"/>
    </source>
</evidence>
<dbReference type="RefSeq" id="XP_026292222.1">
    <property type="nucleotide sequence ID" value="XM_026436437.2"/>
</dbReference>
<feature type="compositionally biased region" description="Basic and acidic residues" evidence="5">
    <location>
        <begin position="107"/>
        <end position="118"/>
    </location>
</feature>
<evidence type="ECO:0000256" key="1">
    <source>
        <dbReference type="ARBA" id="ARBA00004123"/>
    </source>
</evidence>
<evidence type="ECO:0000313" key="8">
    <source>
        <dbReference type="RefSeq" id="XP_026292222.1"/>
    </source>
</evidence>
<dbReference type="CDD" id="cd18954">
    <property type="entry name" value="bHLH_TS_bHLHe22_bHLHb5"/>
    <property type="match status" value="1"/>
</dbReference>
<dbReference type="GeneID" id="113216660"/>
<feature type="compositionally biased region" description="Gly residues" evidence="5">
    <location>
        <begin position="68"/>
        <end position="93"/>
    </location>
</feature>
<protein>
    <submittedName>
        <fullName evidence="8 9">Class E basic helix-loop-helix protein 22</fullName>
    </submittedName>
</protein>
<dbReference type="Gene3D" id="4.10.280.10">
    <property type="entry name" value="Helix-loop-helix DNA-binding domain"/>
    <property type="match status" value="1"/>
</dbReference>
<keyword evidence="7" id="KW-1185">Reference proteome</keyword>
<keyword evidence="2" id="KW-0805">Transcription regulation</keyword>
<dbReference type="InterPro" id="IPR011598">
    <property type="entry name" value="bHLH_dom"/>
</dbReference>
<dbReference type="GO" id="GO:0007423">
    <property type="term" value="P:sensory organ development"/>
    <property type="evidence" value="ECO:0007669"/>
    <property type="project" value="TreeGrafter"/>
</dbReference>
<dbReference type="GO" id="GO:0061564">
    <property type="term" value="P:axon development"/>
    <property type="evidence" value="ECO:0007669"/>
    <property type="project" value="TreeGrafter"/>
</dbReference>
<dbReference type="OrthoDB" id="10011855at2759"/>
<feature type="region of interest" description="Disordered" evidence="5">
    <location>
        <begin position="1"/>
        <end position="148"/>
    </location>
</feature>
<feature type="region of interest" description="Disordered" evidence="5">
    <location>
        <begin position="272"/>
        <end position="303"/>
    </location>
</feature>
<dbReference type="InterPro" id="IPR036638">
    <property type="entry name" value="HLH_DNA-bd_sf"/>
</dbReference>